<keyword evidence="2" id="KW-0804">Transcription</keyword>
<feature type="domain" description="PAS" evidence="3">
    <location>
        <begin position="181"/>
        <end position="225"/>
    </location>
</feature>
<gene>
    <name evidence="4" type="ORF">ACFQJ6_00685</name>
</gene>
<dbReference type="InterPro" id="IPR035965">
    <property type="entry name" value="PAS-like_dom_sf"/>
</dbReference>
<evidence type="ECO:0000256" key="1">
    <source>
        <dbReference type="ARBA" id="ARBA00023015"/>
    </source>
</evidence>
<dbReference type="InterPro" id="IPR003018">
    <property type="entry name" value="GAF"/>
</dbReference>
<dbReference type="AlphaFoldDB" id="A0ABD5WE25"/>
<name>A0ABD5WE25_9EURY</name>
<keyword evidence="1" id="KW-0805">Transcription regulation</keyword>
<protein>
    <submittedName>
        <fullName evidence="4">Bacterio-opsin activator domain-containing protein</fullName>
    </submittedName>
</protein>
<dbReference type="Pfam" id="PF08448">
    <property type="entry name" value="PAS_4"/>
    <property type="match status" value="2"/>
</dbReference>
<dbReference type="InterPro" id="IPR007050">
    <property type="entry name" value="HTH_bacterioopsin"/>
</dbReference>
<dbReference type="RefSeq" id="WP_382208421.1">
    <property type="nucleotide sequence ID" value="NZ_JBHSZH010000001.1"/>
</dbReference>
<sequence>MSDRYRSLLSVPFGDEGVLQAGSHTPDEFDAEDLRLAELLVSHAAEALVRVQSERALREERDRFAALFENVPEPTARYELHDGEPRIQSVNEAFEETFGYDAEAALGESLDDLLVPDDATEEAERLNELVQRGERVDAEVQREADDGIRDFLLRNAEVSGDAGNYVIYTDITERKRNEERHRSMTEDVMDNTDVGIFVLDDDFQVAWANSAVAEYFGLDRERVLGADKRTVIEENVCHSVENSEAFAETVTATYDDNTGVEEFTCHVTPDDGRVGRHLQHLSRPIESGLYAGGRVELYYDVTERVEREEMLDALHGATRDLMAAERQRDICETAVETARDVLDIPHSSVFRWDDETERLEPYIIPEETTAKMGEAPSFGYGDGIVGEAFETGEAAVFDDAQLDPQALDGGSDEIRGFGVFPLGDWGVMTVASLSVGAFDGYEIDLVRVLAANAEVALNRAAREEELSEQRSQLAELDRINAVIRDVDQLLVRASTREEIAQAVCDRLAKSDHYQFAWTGEAMAGSSQAEPTAWAGLEEGYLERIREMRDETPTGPAQKALDTGKVQVVQSVSDDEDFEPWREEALKRGYQSTAALPLRYRETVYGVLCVYADRANAFDAREQAVLAELGETIGHAINAAENKKALLSDDVVEVEFEIHDGKGFFSRVPREEGGTFTLEGVTMTADGSFVYFMTVDGLDPDRVSELSDDAPDVEQARLVNEHEDGDLFEFVYTGPSPLQGLADHGGTLRYAKFTAERGRSIVELPRNADVRPVVESIQESVPNTEVVAQRERERPARTVEEFRTSLEEDLTERQRSALDAAYYAGFFEWPRESTGEEVSDSLGVSAPTFHQHLRVGERKLLSAFLDE</sequence>
<dbReference type="PROSITE" id="PS50112">
    <property type="entry name" value="PAS"/>
    <property type="match status" value="2"/>
</dbReference>
<dbReference type="PANTHER" id="PTHR34236:SF1">
    <property type="entry name" value="DIMETHYL SULFOXIDE REDUCTASE TRANSCRIPTIONAL ACTIVATOR"/>
    <property type="match status" value="1"/>
</dbReference>
<dbReference type="PANTHER" id="PTHR34236">
    <property type="entry name" value="DIMETHYL SULFOXIDE REDUCTASE TRANSCRIPTIONAL ACTIVATOR"/>
    <property type="match status" value="1"/>
</dbReference>
<dbReference type="Pfam" id="PF04967">
    <property type="entry name" value="HTH_10"/>
    <property type="match status" value="1"/>
</dbReference>
<dbReference type="CDD" id="cd00130">
    <property type="entry name" value="PAS"/>
    <property type="match status" value="2"/>
</dbReference>
<evidence type="ECO:0000313" key="4">
    <source>
        <dbReference type="EMBL" id="MFC7078866.1"/>
    </source>
</evidence>
<comment type="caution">
    <text evidence="4">The sequence shown here is derived from an EMBL/GenBank/DDBJ whole genome shotgun (WGS) entry which is preliminary data.</text>
</comment>
<dbReference type="InterPro" id="IPR013656">
    <property type="entry name" value="PAS_4"/>
</dbReference>
<dbReference type="InterPro" id="IPR031803">
    <property type="entry name" value="BAT_GAF/HTH-assoc"/>
</dbReference>
<dbReference type="EMBL" id="JBHSZH010000001">
    <property type="protein sequence ID" value="MFC7078866.1"/>
    <property type="molecule type" value="Genomic_DNA"/>
</dbReference>
<keyword evidence="5" id="KW-1185">Reference proteome</keyword>
<dbReference type="Proteomes" id="UP001596407">
    <property type="component" value="Unassembled WGS sequence"/>
</dbReference>
<evidence type="ECO:0000313" key="5">
    <source>
        <dbReference type="Proteomes" id="UP001596407"/>
    </source>
</evidence>
<dbReference type="SUPFAM" id="SSF55785">
    <property type="entry name" value="PYP-like sensor domain (PAS domain)"/>
    <property type="match status" value="2"/>
</dbReference>
<dbReference type="Pfam" id="PF15915">
    <property type="entry name" value="BAT"/>
    <property type="match status" value="1"/>
</dbReference>
<reference evidence="4 5" key="1">
    <citation type="journal article" date="2019" name="Int. J. Syst. Evol. Microbiol.">
        <title>The Global Catalogue of Microorganisms (GCM) 10K type strain sequencing project: providing services to taxonomists for standard genome sequencing and annotation.</title>
        <authorList>
            <consortium name="The Broad Institute Genomics Platform"/>
            <consortium name="The Broad Institute Genome Sequencing Center for Infectious Disease"/>
            <person name="Wu L."/>
            <person name="Ma J."/>
        </authorList>
    </citation>
    <scope>NUCLEOTIDE SEQUENCE [LARGE SCALE GENOMIC DNA]</scope>
    <source>
        <strain evidence="4 5">DT72</strain>
    </source>
</reference>
<dbReference type="SMART" id="SM00065">
    <property type="entry name" value="GAF"/>
    <property type="match status" value="2"/>
</dbReference>
<dbReference type="InterPro" id="IPR000014">
    <property type="entry name" value="PAS"/>
</dbReference>
<dbReference type="Gene3D" id="3.30.450.40">
    <property type="match status" value="3"/>
</dbReference>
<feature type="domain" description="PAS" evidence="3">
    <location>
        <begin position="60"/>
        <end position="133"/>
    </location>
</feature>
<proteinExistence type="predicted"/>
<dbReference type="SMART" id="SM00091">
    <property type="entry name" value="PAS"/>
    <property type="match status" value="2"/>
</dbReference>
<dbReference type="SUPFAM" id="SSF55781">
    <property type="entry name" value="GAF domain-like"/>
    <property type="match status" value="3"/>
</dbReference>
<dbReference type="Gene3D" id="3.30.450.20">
    <property type="entry name" value="PAS domain"/>
    <property type="match status" value="2"/>
</dbReference>
<organism evidence="4 5">
    <name type="scientific">Halorussus caseinilyticus</name>
    <dbReference type="NCBI Taxonomy" id="3034025"/>
    <lineage>
        <taxon>Archaea</taxon>
        <taxon>Methanobacteriati</taxon>
        <taxon>Methanobacteriota</taxon>
        <taxon>Stenosarchaea group</taxon>
        <taxon>Halobacteria</taxon>
        <taxon>Halobacteriales</taxon>
        <taxon>Haladaptataceae</taxon>
        <taxon>Halorussus</taxon>
    </lineage>
</organism>
<accession>A0ABD5WE25</accession>
<evidence type="ECO:0000256" key="2">
    <source>
        <dbReference type="ARBA" id="ARBA00023163"/>
    </source>
</evidence>
<dbReference type="InterPro" id="IPR029016">
    <property type="entry name" value="GAF-like_dom_sf"/>
</dbReference>
<dbReference type="NCBIfam" id="TIGR00229">
    <property type="entry name" value="sensory_box"/>
    <property type="match status" value="1"/>
</dbReference>
<dbReference type="Pfam" id="PF13185">
    <property type="entry name" value="GAF_2"/>
    <property type="match status" value="2"/>
</dbReference>
<evidence type="ECO:0000259" key="3">
    <source>
        <dbReference type="PROSITE" id="PS50112"/>
    </source>
</evidence>